<feature type="binding site" evidence="10">
    <location>
        <position position="273"/>
    </location>
    <ligand>
        <name>ATP</name>
        <dbReference type="ChEBI" id="CHEBI:30616"/>
        <note>ligand shared between two neighboring subunits</note>
    </ligand>
</feature>
<evidence type="ECO:0000256" key="8">
    <source>
        <dbReference type="ARBA" id="ARBA00022842"/>
    </source>
</evidence>
<comment type="subunit">
    <text evidence="10">Homotetramer; dimer of dimers.</text>
</comment>
<keyword evidence="10" id="KW-0963">Cytoplasm</keyword>
<comment type="caution">
    <text evidence="16">The sequence shown here is derived from an EMBL/GenBank/DDBJ whole genome shotgun (WGS) entry which is preliminary data.</text>
</comment>
<dbReference type="InterPro" id="IPR022628">
    <property type="entry name" value="S-AdoMet_synt_N"/>
</dbReference>
<keyword evidence="7 10" id="KW-0067">ATP-binding</keyword>
<keyword evidence="6 10" id="KW-0547">Nucleotide-binding</keyword>
<evidence type="ECO:0000256" key="3">
    <source>
        <dbReference type="ARBA" id="ARBA00022563"/>
    </source>
</evidence>
<dbReference type="InterPro" id="IPR022631">
    <property type="entry name" value="ADOMET_SYNTHASE_CS"/>
</dbReference>
<dbReference type="Proteomes" id="UP001501166">
    <property type="component" value="Unassembled WGS sequence"/>
</dbReference>
<sequence length="396" mass="43657">MTERKLFTSESVTEGHPDKVADQISDAILDAILEKDPEARVACETMVTTGLVLIAGEIRTETYVDMQKIARDTIRDIGYTRAKYGFDADTCAVLVSIDDQSPDISVGVDDSVEYKSEALDELDKIGAGDQGLMFGYATNETPEMMPLPISLSHKLTKQLAKVRKENILDYLRPDGKAQVTVEYNEDSIPVRIDAIVISTQHRPDVTYNQLKEDVIEKVINEVIPAQWIDDQTKFYINPTGRFVVGGPQGDAGLTGRKIIVDTYGGYARHGGGAFSGKDGTKVDRSASYVARYIAKNIVGAGLAEKVEVQLAYAIGVSQPVSITLDTFGTSKVSEQELIKAVREVFDLRPAGIIKMLDLKRPIYKQTAAYGHFGRMDLNLPWERTDKVDTLKSVLKI</sequence>
<comment type="subcellular location">
    <subcellularLocation>
        <location evidence="10 11">Cytoplasm</location>
    </subcellularLocation>
</comment>
<evidence type="ECO:0000256" key="6">
    <source>
        <dbReference type="ARBA" id="ARBA00022741"/>
    </source>
</evidence>
<protein>
    <recommendedName>
        <fullName evidence="10">S-adenosylmethionine synthase</fullName>
        <shortName evidence="10">AdoMet synthase</shortName>
        <ecNumber evidence="10">2.5.1.6</ecNumber>
    </recommendedName>
    <alternativeName>
        <fullName evidence="10">MAT</fullName>
    </alternativeName>
    <alternativeName>
        <fullName evidence="10">Methionine adenosyltransferase</fullName>
    </alternativeName>
</protein>
<feature type="binding site" description="in other chain" evidence="10">
    <location>
        <position position="281"/>
    </location>
    <ligand>
        <name>L-methionine</name>
        <dbReference type="ChEBI" id="CHEBI:57844"/>
        <note>ligand shared between two neighboring subunits</note>
    </ligand>
</feature>
<evidence type="ECO:0000313" key="17">
    <source>
        <dbReference type="Proteomes" id="UP001501166"/>
    </source>
</evidence>
<dbReference type="EC" id="2.5.1.6" evidence="10"/>
<feature type="binding site" evidence="10">
    <location>
        <position position="18"/>
    </location>
    <ligand>
        <name>Mg(2+)</name>
        <dbReference type="ChEBI" id="CHEBI:18420"/>
    </ligand>
</feature>
<reference evidence="17" key="1">
    <citation type="journal article" date="2019" name="Int. J. Syst. Evol. Microbiol.">
        <title>The Global Catalogue of Microorganisms (GCM) 10K type strain sequencing project: providing services to taxonomists for standard genome sequencing and annotation.</title>
        <authorList>
            <consortium name="The Broad Institute Genomics Platform"/>
            <consortium name="The Broad Institute Genome Sequencing Center for Infectious Disease"/>
            <person name="Wu L."/>
            <person name="Ma J."/>
        </authorList>
    </citation>
    <scope>NUCLEOTIDE SEQUENCE [LARGE SCALE GENOMIC DNA]</scope>
    <source>
        <strain evidence="17">JCM 12662</strain>
    </source>
</reference>
<dbReference type="Pfam" id="PF02772">
    <property type="entry name" value="S-AdoMet_synt_M"/>
    <property type="match status" value="1"/>
</dbReference>
<dbReference type="EMBL" id="BAAACW010000082">
    <property type="protein sequence ID" value="GAA0362323.1"/>
    <property type="molecule type" value="Genomic_DNA"/>
</dbReference>
<accession>A0ABP3H6W5</accession>
<keyword evidence="5 10" id="KW-0479">Metal-binding</keyword>
<evidence type="ECO:0000256" key="11">
    <source>
        <dbReference type="RuleBase" id="RU000542"/>
    </source>
</evidence>
<evidence type="ECO:0000313" key="16">
    <source>
        <dbReference type="EMBL" id="GAA0362323.1"/>
    </source>
</evidence>
<dbReference type="InterPro" id="IPR022630">
    <property type="entry name" value="S-AdoMet_synt_C"/>
</dbReference>
<keyword evidence="4 10" id="KW-0808">Transferase</keyword>
<feature type="binding site" description="in other chain" evidence="10">
    <location>
        <position position="16"/>
    </location>
    <ligand>
        <name>ATP</name>
        <dbReference type="ChEBI" id="CHEBI:30616"/>
        <note>ligand shared between two neighboring subunits</note>
    </ligand>
</feature>
<feature type="domain" description="S-adenosylmethionine synthetase C-terminal" evidence="15">
    <location>
        <begin position="244"/>
        <end position="383"/>
    </location>
</feature>
<dbReference type="PIRSF" id="PIRSF000497">
    <property type="entry name" value="MAT"/>
    <property type="match status" value="1"/>
</dbReference>
<evidence type="ECO:0000256" key="7">
    <source>
        <dbReference type="ARBA" id="ARBA00022840"/>
    </source>
</evidence>
<dbReference type="NCBIfam" id="TIGR01034">
    <property type="entry name" value="metK"/>
    <property type="match status" value="1"/>
</dbReference>
<evidence type="ECO:0000256" key="4">
    <source>
        <dbReference type="ARBA" id="ARBA00022679"/>
    </source>
</evidence>
<feature type="binding site" evidence="10">
    <location>
        <position position="277"/>
    </location>
    <ligand>
        <name>ATP</name>
        <dbReference type="ChEBI" id="CHEBI:30616"/>
        <note>ligand shared between two neighboring subunits</note>
    </ligand>
</feature>
<keyword evidence="3 10" id="KW-0554">One-carbon metabolism</keyword>
<dbReference type="HAMAP" id="MF_00086">
    <property type="entry name" value="S_AdoMet_synth1"/>
    <property type="match status" value="1"/>
</dbReference>
<comment type="function">
    <text evidence="10">Catalyzes the formation of S-adenosylmethionine (AdoMet) from methionine and ATP. The overall synthetic reaction is composed of two sequential steps, AdoMet formation and the subsequent tripolyphosphate hydrolysis which occurs prior to release of AdoMet from the enzyme.</text>
</comment>
<dbReference type="CDD" id="cd18079">
    <property type="entry name" value="S-AdoMet_synt"/>
    <property type="match status" value="1"/>
</dbReference>
<evidence type="ECO:0000256" key="12">
    <source>
        <dbReference type="RuleBase" id="RU004462"/>
    </source>
</evidence>
<comment type="catalytic activity">
    <reaction evidence="10">
        <text>L-methionine + ATP + H2O = S-adenosyl-L-methionine + phosphate + diphosphate</text>
        <dbReference type="Rhea" id="RHEA:21080"/>
        <dbReference type="ChEBI" id="CHEBI:15377"/>
        <dbReference type="ChEBI" id="CHEBI:30616"/>
        <dbReference type="ChEBI" id="CHEBI:33019"/>
        <dbReference type="ChEBI" id="CHEBI:43474"/>
        <dbReference type="ChEBI" id="CHEBI:57844"/>
        <dbReference type="ChEBI" id="CHEBI:59789"/>
        <dbReference type="EC" id="2.5.1.6"/>
    </reaction>
</comment>
<name>A0ABP3H6W5_9LACT</name>
<evidence type="ECO:0000256" key="9">
    <source>
        <dbReference type="ARBA" id="ARBA00022958"/>
    </source>
</evidence>
<dbReference type="PANTHER" id="PTHR11964">
    <property type="entry name" value="S-ADENOSYLMETHIONINE SYNTHETASE"/>
    <property type="match status" value="1"/>
</dbReference>
<evidence type="ECO:0000259" key="13">
    <source>
        <dbReference type="Pfam" id="PF00438"/>
    </source>
</evidence>
<feature type="binding site" description="in other chain" evidence="10">
    <location>
        <begin position="174"/>
        <end position="176"/>
    </location>
    <ligand>
        <name>ATP</name>
        <dbReference type="ChEBI" id="CHEBI:30616"/>
        <note>ligand shared between two neighboring subunits</note>
    </ligand>
</feature>
<feature type="binding site" description="in other chain" evidence="10">
    <location>
        <begin position="241"/>
        <end position="242"/>
    </location>
    <ligand>
        <name>ATP</name>
        <dbReference type="ChEBI" id="CHEBI:30616"/>
        <note>ligand shared between two neighboring subunits</note>
    </ligand>
</feature>
<dbReference type="Pfam" id="PF02773">
    <property type="entry name" value="S-AdoMet_synt_C"/>
    <property type="match status" value="1"/>
</dbReference>
<evidence type="ECO:0000259" key="14">
    <source>
        <dbReference type="Pfam" id="PF02772"/>
    </source>
</evidence>
<dbReference type="InterPro" id="IPR022629">
    <property type="entry name" value="S-AdoMet_synt_central"/>
</dbReference>
<dbReference type="Pfam" id="PF00438">
    <property type="entry name" value="S-AdoMet_synt_N"/>
    <property type="match status" value="1"/>
</dbReference>
<comment type="pathway">
    <text evidence="1 10">Amino-acid biosynthesis; S-adenosyl-L-methionine biosynthesis; S-adenosyl-L-methionine from L-methionine: step 1/1.</text>
</comment>
<dbReference type="RefSeq" id="WP_343755026.1">
    <property type="nucleotide sequence ID" value="NZ_BAAACW010000082.1"/>
</dbReference>
<dbReference type="Gene3D" id="3.30.300.10">
    <property type="match status" value="3"/>
</dbReference>
<dbReference type="PROSITE" id="PS00377">
    <property type="entry name" value="ADOMET_SYNTHASE_2"/>
    <property type="match status" value="1"/>
</dbReference>
<feature type="domain" description="S-adenosylmethionine synthetase central" evidence="14">
    <location>
        <begin position="124"/>
        <end position="242"/>
    </location>
</feature>
<keyword evidence="8 10" id="KW-0460">Magnesium</keyword>
<evidence type="ECO:0000256" key="5">
    <source>
        <dbReference type="ARBA" id="ARBA00022723"/>
    </source>
</evidence>
<gene>
    <name evidence="10 16" type="primary">metK</name>
    <name evidence="16" type="ORF">GCM10008932_13670</name>
</gene>
<dbReference type="SUPFAM" id="SSF55973">
    <property type="entry name" value="S-adenosylmethionine synthetase"/>
    <property type="match status" value="3"/>
</dbReference>
<comment type="cofactor">
    <cofactor evidence="10">
        <name>K(+)</name>
        <dbReference type="ChEBI" id="CHEBI:29103"/>
    </cofactor>
    <text evidence="10">Binds 1 potassium ion per subunit.</text>
</comment>
<feature type="binding site" description="in other chain" evidence="10">
    <location>
        <begin position="256"/>
        <end position="257"/>
    </location>
    <ligand>
        <name>ATP</name>
        <dbReference type="ChEBI" id="CHEBI:30616"/>
        <note>ligand shared between two neighboring subunits</note>
    </ligand>
</feature>
<evidence type="ECO:0000256" key="1">
    <source>
        <dbReference type="ARBA" id="ARBA00005224"/>
    </source>
</evidence>
<comment type="similarity">
    <text evidence="2 10 12">Belongs to the AdoMet synthase family.</text>
</comment>
<keyword evidence="17" id="KW-1185">Reference proteome</keyword>
<evidence type="ECO:0000259" key="15">
    <source>
        <dbReference type="Pfam" id="PF02773"/>
    </source>
</evidence>
<evidence type="ECO:0000256" key="2">
    <source>
        <dbReference type="ARBA" id="ARBA00009685"/>
    </source>
</evidence>
<organism evidence="16 17">
    <name type="scientific">Alkalibacterium iburiense</name>
    <dbReference type="NCBI Taxonomy" id="290589"/>
    <lineage>
        <taxon>Bacteria</taxon>
        <taxon>Bacillati</taxon>
        <taxon>Bacillota</taxon>
        <taxon>Bacilli</taxon>
        <taxon>Lactobacillales</taxon>
        <taxon>Carnobacteriaceae</taxon>
        <taxon>Alkalibacterium</taxon>
    </lineage>
</organism>
<comment type="cofactor">
    <cofactor evidence="10">
        <name>Mg(2+)</name>
        <dbReference type="ChEBI" id="CHEBI:18420"/>
    </cofactor>
    <text evidence="10">Binds 2 divalent ions per subunit.</text>
</comment>
<feature type="region of interest" description="Flexible loop" evidence="10">
    <location>
        <begin position="100"/>
        <end position="110"/>
    </location>
</feature>
<dbReference type="InterPro" id="IPR002133">
    <property type="entry name" value="S-AdoMet_synthetase"/>
</dbReference>
<feature type="binding site" description="in other chain" evidence="10">
    <location>
        <position position="100"/>
    </location>
    <ligand>
        <name>L-methionine</name>
        <dbReference type="ChEBI" id="CHEBI:57844"/>
        <note>ligand shared between two neighboring subunits</note>
    </ligand>
</feature>
<feature type="binding site" evidence="10">
    <location>
        <position position="250"/>
    </location>
    <ligand>
        <name>ATP</name>
        <dbReference type="ChEBI" id="CHEBI:30616"/>
        <note>ligand shared between two neighboring subunits</note>
    </ligand>
</feature>
<feature type="domain" description="S-adenosylmethionine synthetase N-terminal" evidence="13">
    <location>
        <begin position="5"/>
        <end position="102"/>
    </location>
</feature>
<feature type="binding site" evidence="10">
    <location>
        <position position="44"/>
    </location>
    <ligand>
        <name>K(+)</name>
        <dbReference type="ChEBI" id="CHEBI:29103"/>
    </ligand>
</feature>
<dbReference type="InterPro" id="IPR022636">
    <property type="entry name" value="S-AdoMet_synthetase_sfam"/>
</dbReference>
<dbReference type="PROSITE" id="PS00376">
    <property type="entry name" value="ADOMET_SYNTHASE_1"/>
    <property type="match status" value="1"/>
</dbReference>
<feature type="binding site" description="in other chain" evidence="10">
    <location>
        <position position="57"/>
    </location>
    <ligand>
        <name>L-methionine</name>
        <dbReference type="ChEBI" id="CHEBI:57844"/>
        <note>ligand shared between two neighboring subunits</note>
    </ligand>
</feature>
<proteinExistence type="inferred from homology"/>
<keyword evidence="9 10" id="KW-0630">Potassium</keyword>
<feature type="binding site" evidence="10">
    <location>
        <position position="250"/>
    </location>
    <ligand>
        <name>L-methionine</name>
        <dbReference type="ChEBI" id="CHEBI:57844"/>
        <note>ligand shared between two neighboring subunits</note>
    </ligand>
</feature>
<evidence type="ECO:0000256" key="10">
    <source>
        <dbReference type="HAMAP-Rule" id="MF_00086"/>
    </source>
</evidence>